<keyword evidence="1" id="KW-0472">Membrane</keyword>
<organism evidence="3 4">
    <name type="scientific">Flavivirga aquimarina</name>
    <dbReference type="NCBI Taxonomy" id="2027862"/>
    <lineage>
        <taxon>Bacteria</taxon>
        <taxon>Pseudomonadati</taxon>
        <taxon>Bacteroidota</taxon>
        <taxon>Flavobacteriia</taxon>
        <taxon>Flavobacteriales</taxon>
        <taxon>Flavobacteriaceae</taxon>
        <taxon>Flavivirga</taxon>
    </lineage>
</organism>
<feature type="transmembrane region" description="Helical" evidence="1">
    <location>
        <begin position="78"/>
        <end position="99"/>
    </location>
</feature>
<reference evidence="3" key="1">
    <citation type="submission" date="2023-07" db="EMBL/GenBank/DDBJ databases">
        <title>Two novel species in the genus Flavivirga.</title>
        <authorList>
            <person name="Kwon K."/>
        </authorList>
    </citation>
    <scope>NUCLEOTIDE SEQUENCE</scope>
    <source>
        <strain evidence="3">KCTC 52353</strain>
    </source>
</reference>
<evidence type="ECO:0000313" key="3">
    <source>
        <dbReference type="EMBL" id="MDO5970772.1"/>
    </source>
</evidence>
<feature type="domain" description="FecR protein" evidence="2">
    <location>
        <begin position="170"/>
        <end position="265"/>
    </location>
</feature>
<protein>
    <submittedName>
        <fullName evidence="3">FecR family protein</fullName>
    </submittedName>
</protein>
<dbReference type="RefSeq" id="WP_303278470.1">
    <property type="nucleotide sequence ID" value="NZ_JAUOEK010000131.1"/>
</dbReference>
<evidence type="ECO:0000259" key="2">
    <source>
        <dbReference type="Pfam" id="PF04773"/>
    </source>
</evidence>
<keyword evidence="1" id="KW-1133">Transmembrane helix</keyword>
<accession>A0ABT8WC99</accession>
<sequence>MKKIIIKYISNTITNLELAALKDWLKKKKKNQNTFVQYIRDYYYVNVLINKPDINAAYKKLWGTINHKKKPKQRILPVWYKYAAAAVVLLMVSLSYVFYKNQQPTEVLNTFVKTVEPGVNKASLTLHDGSIVTLEQGQIYASNKASSNGKKIIYNKMESDVIVYNYLTIPRGGEFQITLADGTQVWLNSESKLKYPIAFKKGAPRQVELVYGEAYFDVSPSKNHSGATFKVISNLQEVEVLGTEFNIKAYQDEAHVYTTLVDGKVTVSNAAFKENLSINQQPILSDTTGNIKIKTVNVYNETA</sequence>
<evidence type="ECO:0000313" key="4">
    <source>
        <dbReference type="Proteomes" id="UP001176883"/>
    </source>
</evidence>
<dbReference type="Gene3D" id="2.60.120.1440">
    <property type="match status" value="1"/>
</dbReference>
<proteinExistence type="predicted"/>
<dbReference type="InterPro" id="IPR012373">
    <property type="entry name" value="Ferrdict_sens_TM"/>
</dbReference>
<keyword evidence="4" id="KW-1185">Reference proteome</keyword>
<name>A0ABT8WC99_9FLAO</name>
<dbReference type="Proteomes" id="UP001176883">
    <property type="component" value="Unassembled WGS sequence"/>
</dbReference>
<dbReference type="PANTHER" id="PTHR30273">
    <property type="entry name" value="PERIPLASMIC SIGNAL SENSOR AND SIGMA FACTOR ACTIVATOR FECR-RELATED"/>
    <property type="match status" value="1"/>
</dbReference>
<dbReference type="PIRSF" id="PIRSF018266">
    <property type="entry name" value="FecR"/>
    <property type="match status" value="1"/>
</dbReference>
<comment type="caution">
    <text evidence="3">The sequence shown here is derived from an EMBL/GenBank/DDBJ whole genome shotgun (WGS) entry which is preliminary data.</text>
</comment>
<evidence type="ECO:0000256" key="1">
    <source>
        <dbReference type="SAM" id="Phobius"/>
    </source>
</evidence>
<dbReference type="EMBL" id="JAUOEK010000131">
    <property type="protein sequence ID" value="MDO5970772.1"/>
    <property type="molecule type" value="Genomic_DNA"/>
</dbReference>
<dbReference type="PANTHER" id="PTHR30273:SF2">
    <property type="entry name" value="PROTEIN FECR"/>
    <property type="match status" value="1"/>
</dbReference>
<keyword evidence="1" id="KW-0812">Transmembrane</keyword>
<dbReference type="InterPro" id="IPR006860">
    <property type="entry name" value="FecR"/>
</dbReference>
<gene>
    <name evidence="3" type="ORF">Q4Q35_13220</name>
</gene>
<dbReference type="Pfam" id="PF04773">
    <property type="entry name" value="FecR"/>
    <property type="match status" value="1"/>
</dbReference>